<gene>
    <name evidence="6" type="ORF">DYB38_000553</name>
</gene>
<dbReference type="Gene3D" id="2.60.40.10">
    <property type="entry name" value="Immunoglobulins"/>
    <property type="match status" value="35"/>
</dbReference>
<name>A0A397D6P0_APHAT</name>
<feature type="transmembrane region" description="Helical" evidence="3">
    <location>
        <begin position="7238"/>
        <end position="7257"/>
    </location>
</feature>
<dbReference type="VEuPathDB" id="FungiDB:H257_03825"/>
<keyword evidence="1 4" id="KW-0732">Signal</keyword>
<reference evidence="6 7" key="1">
    <citation type="submission" date="2018-08" db="EMBL/GenBank/DDBJ databases">
        <title>Aphanomyces genome sequencing and annotation.</title>
        <authorList>
            <person name="Minardi D."/>
            <person name="Oidtmann B."/>
            <person name="Van Der Giezen M."/>
            <person name="Studholme D.J."/>
        </authorList>
    </citation>
    <scope>NUCLEOTIDE SEQUENCE [LARGE SCALE GENOMIC DNA]</scope>
    <source>
        <strain evidence="6 7">SA</strain>
    </source>
</reference>
<protein>
    <recommendedName>
        <fullName evidence="5">Ig-like domain-containing protein</fullName>
    </recommendedName>
</protein>
<accession>A0A397D6P0</accession>
<dbReference type="CDD" id="cd00102">
    <property type="entry name" value="IPT"/>
    <property type="match status" value="9"/>
</dbReference>
<comment type="caution">
    <text evidence="6">The sequence shown here is derived from an EMBL/GenBank/DDBJ whole genome shotgun (WGS) entry which is preliminary data.</text>
</comment>
<feature type="transmembrane region" description="Helical" evidence="3">
    <location>
        <begin position="7264"/>
        <end position="7282"/>
    </location>
</feature>
<feature type="transmembrane region" description="Helical" evidence="3">
    <location>
        <begin position="7212"/>
        <end position="7232"/>
    </location>
</feature>
<dbReference type="InterPro" id="IPR013783">
    <property type="entry name" value="Ig-like_fold"/>
</dbReference>
<dbReference type="PANTHER" id="PTHR46769:SF2">
    <property type="entry name" value="FIBROCYSTIN-L ISOFORM 2 PRECURSOR-RELATED"/>
    <property type="match status" value="1"/>
</dbReference>
<dbReference type="InterPro" id="IPR002909">
    <property type="entry name" value="IPT_dom"/>
</dbReference>
<dbReference type="InterPro" id="IPR007110">
    <property type="entry name" value="Ig-like_dom"/>
</dbReference>
<feature type="region of interest" description="Disordered" evidence="2">
    <location>
        <begin position="7344"/>
        <end position="7379"/>
    </location>
</feature>
<keyword evidence="3" id="KW-1133">Transmembrane helix</keyword>
<evidence type="ECO:0000256" key="2">
    <source>
        <dbReference type="SAM" id="MobiDB-lite"/>
    </source>
</evidence>
<evidence type="ECO:0000256" key="4">
    <source>
        <dbReference type="SAM" id="SignalP"/>
    </source>
</evidence>
<keyword evidence="3" id="KW-0472">Membrane</keyword>
<organism evidence="6 7">
    <name type="scientific">Aphanomyces astaci</name>
    <name type="common">Crayfish plague agent</name>
    <dbReference type="NCBI Taxonomy" id="112090"/>
    <lineage>
        <taxon>Eukaryota</taxon>
        <taxon>Sar</taxon>
        <taxon>Stramenopiles</taxon>
        <taxon>Oomycota</taxon>
        <taxon>Saprolegniomycetes</taxon>
        <taxon>Saprolegniales</taxon>
        <taxon>Verrucalvaceae</taxon>
        <taxon>Aphanomyces</taxon>
    </lineage>
</organism>
<feature type="chain" id="PRO_5017298635" description="Ig-like domain-containing protein" evidence="4">
    <location>
        <begin position="27"/>
        <end position="7922"/>
    </location>
</feature>
<evidence type="ECO:0000259" key="5">
    <source>
        <dbReference type="PROSITE" id="PS50835"/>
    </source>
</evidence>
<evidence type="ECO:0000313" key="6">
    <source>
        <dbReference type="EMBL" id="RHY57051.1"/>
    </source>
</evidence>
<keyword evidence="3" id="KW-0812">Transmembrane</keyword>
<dbReference type="PROSITE" id="PS50835">
    <property type="entry name" value="IG_LIKE"/>
    <property type="match status" value="1"/>
</dbReference>
<feature type="signal peptide" evidence="4">
    <location>
        <begin position="1"/>
        <end position="26"/>
    </location>
</feature>
<dbReference type="Gene3D" id="2.10.50.10">
    <property type="entry name" value="Tumor Necrosis Factor Receptor, subunit A, domain 2"/>
    <property type="match status" value="1"/>
</dbReference>
<feature type="transmembrane region" description="Helical" evidence="3">
    <location>
        <begin position="7507"/>
        <end position="7529"/>
    </location>
</feature>
<feature type="transmembrane region" description="Helical" evidence="3">
    <location>
        <begin position="7288"/>
        <end position="7304"/>
    </location>
</feature>
<dbReference type="SUPFAM" id="SSF81296">
    <property type="entry name" value="E set domains"/>
    <property type="match status" value="27"/>
</dbReference>
<dbReference type="Pfam" id="PF01833">
    <property type="entry name" value="TIG"/>
    <property type="match status" value="23"/>
</dbReference>
<dbReference type="EMBL" id="QUTC01005600">
    <property type="protein sequence ID" value="RHY57051.1"/>
    <property type="molecule type" value="Genomic_DNA"/>
</dbReference>
<evidence type="ECO:0000256" key="3">
    <source>
        <dbReference type="SAM" id="Phobius"/>
    </source>
</evidence>
<dbReference type="SMART" id="SM00429">
    <property type="entry name" value="IPT"/>
    <property type="match status" value="23"/>
</dbReference>
<feature type="transmembrane region" description="Helical" evidence="3">
    <location>
        <begin position="7083"/>
        <end position="7110"/>
    </location>
</feature>
<proteinExistence type="predicted"/>
<dbReference type="SMART" id="SM01411">
    <property type="entry name" value="Ephrin_rec_like"/>
    <property type="match status" value="7"/>
</dbReference>
<feature type="transmembrane region" description="Helical" evidence="3">
    <location>
        <begin position="7432"/>
        <end position="7454"/>
    </location>
</feature>
<feature type="transmembrane region" description="Helical" evidence="3">
    <location>
        <begin position="7392"/>
        <end position="7412"/>
    </location>
</feature>
<evidence type="ECO:0000256" key="1">
    <source>
        <dbReference type="ARBA" id="ARBA00022729"/>
    </source>
</evidence>
<evidence type="ECO:0000313" key="7">
    <source>
        <dbReference type="Proteomes" id="UP000265716"/>
    </source>
</evidence>
<dbReference type="Proteomes" id="UP000265716">
    <property type="component" value="Unassembled WGS sequence"/>
</dbReference>
<dbReference type="InterPro" id="IPR014756">
    <property type="entry name" value="Ig_E-set"/>
</dbReference>
<feature type="compositionally biased region" description="Basic and acidic residues" evidence="2">
    <location>
        <begin position="7355"/>
        <end position="7365"/>
    </location>
</feature>
<feature type="region of interest" description="Disordered" evidence="2">
    <location>
        <begin position="7890"/>
        <end position="7922"/>
    </location>
</feature>
<feature type="domain" description="Ig-like" evidence="5">
    <location>
        <begin position="2778"/>
        <end position="2906"/>
    </location>
</feature>
<feature type="transmembrane region" description="Helical" evidence="3">
    <location>
        <begin position="7159"/>
        <end position="7180"/>
    </location>
</feature>
<dbReference type="InterPro" id="IPR052387">
    <property type="entry name" value="Fibrocystin"/>
</dbReference>
<feature type="transmembrane region" description="Helical" evidence="3">
    <location>
        <begin position="7040"/>
        <end position="7062"/>
    </location>
</feature>
<sequence length="7922" mass="858279">MRHFFVTHAASVSVLVLLAVNTIVHGAVDVTFHSLWSASPLHHVVITTNDHWQDVPDAQVYTFLARSTTVLVSYSVTVFPEIASLPSTGGFAIIDETKAKGSDDLLAFRVVVDAFPARQSGASTGYFQTESSIVSGYWATSLAAGNHSIHLQWKKLGTYVTKWSINPDVGTGFSGGCSLVVAAQRAGMWYSQPLTAIAVLKPLEWEPVMTLSFTLATKMNVRVLYHIPVRPDTLRVDGAGYALDEVDAVVDVDGSRFRETSATVLTQAKFSQPGVLLGDVTLPLTRGAHVVTVLWRLSSPTGRKWRSMPSLYDGFMMGRLLAVMGETLNDIVYVSKDPTIYSGVPSSQWYNVGSPLRFHVAATSNVLVQYFLPVQFLRHPSFLSFNQLDVGDVGARLVVDNQPYRTTGATISGASRGAQTAQGNMVLSLHSGTHVIRLQWQYTQPGGLEAQDMVTILNHLSNNNQVVELSVQMDLWVDSPVLIAPVAIHGVENQPFTILPPVTVQDASPDSVVEINYAVVVSFAAQKGRLDVLPSPSSAMTFLSQNTIQGPLSDINAALATLTYTPPASWYGTDTITLTVADAKAYDVEPIFGPATVVAVTVTHTPRPPGLVLPLVQSSVAEDGSVVVQGLSVQGDFTSVTDNGLFISQTVVVSLQVSSGLLSPHASENVVFTLGSGSGDAHIRMQGNVTDINHALASIVYTPDEDFNSMQHVESLEVIATDAKSQLTATASIPIQVLHRNDPSTVDTVNPSVDLRGYSLQVAPSAAGQIIFVRLQVHSPLGRVSLPSASTNAVFATSARTARTLVVHGVAADIQQTMHTIRYSRHGAFYGNDLVSIECSASPTFETSEQSFMQLQLSKVTASLNADPWVIASVTPSAVTQASVLVWSGLYLPNAIDMTCEFSTGASTRATYISNRQVECNMPPLVGPTTQLDVVFSPNNGADVSSVYMLTVYVDLSFNGVDFTADNVIVTVVTTSFSIAPTFVWNVGMFKDIWITGPNGHLDVAGSALQCQVGSSISPVAATVINSTTATCRVLSTWLQSDLETTLTFGYAGSRLPLGTFPFTFVAPMTITSMAPRFGPGGAAVTMILAKPLSLRMQEAVGCTFGNLYARGQVVNGSVVTCVVPMTDSPTTSVPVSLVVDNQLASWTPVYFTYIVPPTMLDIIVVQRNQTIVVVRTTGPLLPNLSCLFGHDLITPATTRMDSLEVECMAPPPSSSVSGSMQVQLLYEMMPYAVNTLTYQPLPPAQVTAATPNVGFIQANTTIVLQGSGLSVPLVCQFTCYPADSPFSTSTALLLSSSMAQCVAPSLPSPVLTGCSVLQVVVLESHTVLWSYEFRYIDQSMLQIPPVVGRPTLQLNAPFVVDAKWDLVVPPALNLIACSFDDFSDLGSSVVVTPAISATRLSCHVPRGAIGVGVVRVLWQEYAIFTTDIEVIPPAQVDSYSPSIGATTGGTRLRIRGQRFHPALPVQCRFDGSLAVNAQYVNETLVECVTRPRAQLNQTNVDVVVGRQVVSLQPGFTYLDPPTLVKAIGGSLSVSVQVSLNSRPQEPFDVYCNIANITTFGEWTKNSTSVRCDGGGTSSVALSWNTQEWSERLPIYVSSSVTSLWPMKVFARQAPQLIKVAGQGLFSASHCVVGTKRRVVVNATDDIVFCLVHSDDLGDNADSVSVSVNNGLIVLASNLTVAVLPAPTLEAIEPAFGSVLGGTLLHMWGSNLPRHDDMGEIWVYLSSATAGWPSNVSSITCHADNRLVQGRWFAGMNRVTCPVSVSVHRVGLSLNGVDVSNVVLVRDNLLVLVDIVPRMGSVAGGLVSLISTAFNTSRSYGCVVDRQVRVDLVVINATHGQCMLPSFDGSDTTTHSISYFENQADDGDTAPQSDTLVYWVVQPPQVDSIDPVLAFQSTLTTVALLGRNFIDSPMYHCRIGNTSLPANWISPTQLNCVIAVELHANEYSVGLLFAADASNFLVPQPLKLTILPDPEIAFITPTHGNELTTITIVGSSFPQLVMCAMDQAFVQPTFVNQTMVVCAVPPLLSIPSILKISLAVNGHTSLASVLFSAEAPPAILQVFPATIASTWTSPFQLMGLFTNTTLQVQCRFESTSWPLVKTTMGTIGNQSTLAICPPPKVSPSLRIALSVSTNGQAFSNRISVSIVSPATLASVQPSTVIFGPNSTSAFVSVLGYNMPTECTCEFRLAGQAVAVSSSATWVSSFKVNCIVPPSLGVNTYAITLVYQGMPLAQNALRVELAPVPTVIQVYPTATATLQNSSMTIVGSAFSANTRFMCSFGDKFVQAVRTNSTMLSCLIPSTAVPNVVAFTLTGNDVVVLVNQSFTYFATPQVVEIVPSILHPTTTCDTVDIRGFDLVPIRTCHWMAQPTTPTVVVTRALYVNSTLVQCNLDTVLATGTYNVYVLWNGHDLSRVGTVQVVPALHLTSMVPSFGMTWQSEVVLFGSTFSPRETVWCYYDLIHVEAIVVNSTALRCNLQLSPAQIKTRHVVYVAATTNQVDYSNALPFQFAPEFYVRAAMPATGTVAGQSEVYIVGYFPVQSGTFECRFGSAFVPATPLNSSHLVCLSPPSPTSSGVPLAVAWNDLVVDNTLSFKYIDAFMIVRVRPIFVPVDTAVNLEVTTNGGLSHEDAGSIVCGDFALAHIVNSTSMVCPFSSNRLGIHTIYMQNNRHRTVLGQVQVTVLSALDIDNVTPTQISEAGGAMVTVRVATDDIMSLQCRFGANSSTVQAMYVSQRHFTCVAPPSKPGPVMVSFSYNDFATPAMASWSLQYRAMVTLHQVTPRVGLTLAASSTEVMVRGTNFWPSVHWQCLFGRSNVVPAVFVNSTAIACAAPAFVSDTTVDVFVSWNRQETSTNSVSFQVISIPTTLAMRVARQDQMNATVVVYGASGHFTPGTYTCGVYTTANNNNVSGPIMVAASLVNASSGLECIVPSSFVTTDLTVDVWFQTSKVAASVGFVVDSAADVLLSGSYFVQEPRVQLFGVGLHTHLLCDFGGSVVGVENVSPYVIQCTLPRSTTPTTTLVVRAGQSLVVLRSYELPRAVPPVVQAVLPNFTSSSMLVNADSTTVEIVGSHFQPLASAYCVVNSTVRIPLQFVSTSSMTCILSSRTTTILPAVVASPTELHCMAPRQAPGLVTLSIVPATMFRQLKSFTFQYIVRPVLVSVQPTVGSGGTLVTVTMSFIPFTPTLSCQFDVDMVPAMYVNSTTIVCQAPRYHSAGRVALRAFLDSENEVIPSTSASATFEFRPTPVVSSVWPDYMLDKADTILTVHGFNLDVNTSCVFACVSSSNQSVLVHINTTVISPTEVQCAVKKHGHSWPTDVSLYVSTLESIHSNAISIKVLHAVQPQQWTLSPKSGSIQGGYSIQITGAHFPMLTVTCWIGTVQARGMWVSSHLVTCRLPAAPDTSLRQVTLQFGEITIPTPLDFQYTANAVVQSCTPSTGIANVPTFIDVAGMHFAFSQDVQCQFDLVSTPAIHLSSTSLRCLTPPRHVEGTATFQVVSGLDVLWTSTFTFIPMPTLHRPPYPLVGWPSSTVHLMGSNLMSVAYCQFGDATIVPVQTKSSTHVTCTVPNNTLGMMSTSSVSVRVTADELLPTTPLPFTYIRPMSITSLAVVSSYVLDVIGHFYDALDRVDCVFGLAGNTTGTVVSSTRLKCPIPDRQSTADELATTPFSVVWNSCNEIPTTPPLPTKVTFTFPKPVRVSKLAPDRGSVDGGTLVRVFFASVPSTTTIVKCIFGSQYTLGSYEADRRSVVCVAPRGTPNESVDVSLVVDTALIETTLKYQYVVVPDVLSIAVNWINQMDLQLRATVRPPLSSNATVWLRANGGVPCRGVVLSETEVSCALTNVVFHTTHPTDEWTMELSVNGVDFKALPTHVYIRPERMQVFEITPAYAMVNTSQQVMVTGRGFELCHQQHRGAFCTCAFGKVSTVAQYISRTLLTCDAPRAFVGEAVPFALIANGTIVPTSGSAGLTFAVVHSTVDAIYPLSGLARGGAVINVRGYDLDPRLGCWFDDKIFVPATVLNSTWLQCVAPARRTTSTVALAIVLSLDRQQISPAVNFTYVDTPVVTQMSPPAISDMGSRTVSLVVQSFVTGMDWSCRFETSSGHNFAAPGVWYAENSTFACNVPNIKAFTAVLVHLVLNGNEIIGTGWQVDILASNTLMSVVPTLIPRDIGVPVVVQTTFVIPPSASLQCNFIGPNTTAYTVPALAVSTTSVACDSPQFALAGTATLTLGMYGQAYSTNALSMYVYDRPLGVSVLPAFGPVGGNVSVRVLGTNFLPSLDLACRFGSSIAVLGRYISSNEVHCVAPPSIKAGMVDVFVTLNGLYFDPLSLQYEYLPEWHIRTVTPSNAPISGGTAIQILLASATSFNESVSCSFEHGGIVPARTLSNDTIECVTPPFDRPTSVRLGLQTSSSRLTLAQSATLIEFVLPIQIQSTAPTAGIERTKLAVHVYGYNFRPTVQCRVNHTIIEGGAMLMSPFHVRCVIPAKLAQDVGTLDVTNNAIDFALAATVHFYPPLIAVKVSPHNGPVTGGTPIRLYGANMHLVSLCRFDRILMPATHIQPNEIECTTPPHAAGVIEVALSGNRRDFTPALVGFEFQLVPQVSLVLPLQGQVNSLVQVTGSGFVSPAWCRFHSEMVEAQVLSSAALTCMAPPLVLPVVNGKVQTKVSVEVSLNEGHDWSFNQVMFEYVRPFSVRRVSPVVGSESGQTAVHLYGRGFQPSKRYTCYFDTSDVLAIFVSAKQLVCKTPAHLPGTVALILADEQANTHSIPFVFRYTPAITLHDVTPSIASSNGGDTVWLVGLHFYFSFAMACHFDSIVIPAVFYNATAVSCVTPPHISGDVTLGWSANGVDVEPSGSILFTFVDPPVIAAVSKVSSALGDVVQVTGRHITPQTVCWIDGYETRSVVVSTNAINCTVPPLENRPTVGTLQLIRDTSVRSNVARLLYMLPAIVRNVVPPFGSTRGRTPLRILGQNFNRSLHLVCVFSANATSAELDRTVATFVSPYELHCLSPPTPEPQAMQVAVFQYDVAVSSTSGSFRTIPFAQVYQVTPDNALHRGGQSIVVRGAHFVQSSALRCAFGTQLVPAAYVNSTCVRCIAPAHETGSVAFGMSNNNVDVEAADDGVQFTFVQPLFVHSISPASGSVVGNTTIAITGSGFGPALTCWFGDVSVVTVVTSNASAVCVSPPAQKDFKSTSVMLGVSVGSQPPLVFVEFTYVVTNRVERLTPSQAFSVGGTTLMIQMTRATQNVSCWFGNQLPIAATSVSSTQFACVTPSAPVGIVNLTITSGTHGSMDMLPFEFVPTPKVLNVAKPTTSPLSGGSDIEVLGFHVEFVRQCLVGGAEPVPAYVVDHSVHCISPPQLHPGSYPLVLLSPYGSIDTTFRVQYADEIAVVVTEDFPDESTRPELLQVFPDTVETSGGTVLRIRGRGFQNSRFLACQFGYDPVPATYLSSTLLTCVAPRHVPATVVLEVTCDGVTFSLSGTEIQVVHDAVVTQLSPGHGTPHGNTLVTIQGSHFLPNSPHLVCRFGPVRVPATYVSSNVIQCATPPQEDTAASVVLVHVSNNNASFTSHGLFFTYSPTPWISSTWPMRATQIGGTIVTVRGYHFTPRQVFCVWNVLPQRTSLAQVVTATLLRCVTPRNLPVGPLTLQLTANNQDLSTGVNLVITPNVVLTKLVPSIGPALRGRTLVHVVGSGFENQVELSCRFGTAKVAATFINSTLIQCESPPHSVGTTPLQVTWNGVDEAVDALPFQFVDDVEVSVLTPLHSLVTGQRPVFVKGLNFLNSSSLACRFGELMSPATFLSPTLLVCIVPSRVGNLVDPVGLVSFDVTCNGVDFTSSGLQFEYLSACPALRYCSDHDIALVPNGTFPASDGRNFSQCLPSTFQPRAGQPSCLPCPVGFYCPDFGLSKPILCPAGFVCDRHALRTPETMCPEGHYCLPGTKSTNVLDFENRSDYVVNYETGITTFDVTSRLWSVLPRPSPATGSRRLEQPPNSMDPQCLTRQCDFNTSNLLAEKPFVCPLGTFCRSGVSTPLMQLQNFSSPQPCFRGFFCPRGSRSPEGQGPCPSGYYCPTITDAIACPRGSYCPGVGNVKPIACYPGSYQPLDTQPMCQLCPVGYICPGFNRTAPVLCPSGFVCSSWGLSVPVVTCPSGFYCNEGTWSSDPAELTQLRPIPCSRGTFCYAGVKQDLTIDWLPIAPEGATAKQTCTEGTFCPEGTVASTLCYPGHYCPPGTQFPLQVPLGTFSQREGSIAPTLCFPGTFSTFKASTECRVCPAGYACAGYGVYIPAICAAGYYRSSIPCPSGYVCGEATTRERQYFHMCPGGYLCGTETTQPKQFDHMCASGNVCYRGTKDTESTRFNCPQGSFCPAGTADPGVKETQCPLGTSSQPVSNELTDCSILPVAVCDKSPVDTSYYPVFSYVFQGTTFQYNSQTNIGRTPEIQILKKILPVNLSASAAPWVNDTVDVIRSCPTVVPSVGGTLVTIVGRNFLPSNRLTCEFQLLGGDLVFMSVPAAYVNSTRVTCRTPPFTFAADSSQLVADVIVYVTNFGVHRSATGASILYTSNPITVDMDCGYNDDEEGPRPKALGWFALRAFSQAFLSFDLRAIPADMVYDEHYKIALYVTPSICQDEQCDGRGILKPAGDDTETSPCPQPIVLPSWITSSDFEQRTVVNLTVMALEDMLIKPEIHLLYGLFLAAEDFFVNTTQVDITSPARANVTQGIVADSRPLSSVISFEERLVPREYTFVAIYRHEYSLVTPVPLNLPPRFDQFERGRVLIKANVSVGSDQPNLRDIPTPLPLNYWKLPYDTLETTVAKTSKYRETFQGLSAAQDTYAMEQVVLPYLPFFSHCRTYDSYIPIYDLLESPVECQLPGLEVFDRNWWRRTFPPIPNQDDIRVVAPTDVLEEPVADYCYRQLQCNYEEDLASVDVNPRWYEAKDLTHLFDMLNEPVMYAQYLQGGDLYNTLLAAANSDIFVPVLVDRTAAERIEGGCLLQCYPRSVTLQLMYYQVTSELKRLVSATLVFDEFDNDASVSDYTFKVEYAPLNYIELVIHFAFDLNVFMVLFSCIGLTCTAIASVFWLITRLTTRIRDPPKLRYLSYLALIAPPPTIGIVLASLPCATVIGAFYLLLNGDVFGDYKANAYPWSPWGSEFWGLDNMKNHYMALQVDPTMVQTLRHGRVGLCFFILAIFLLCEGVMIFIPRTISISERAAEDKGGDDESLWKPTPWRRANVILTCAAVSLFLVMVIEYSFWTDFGANIFYTQLSFELVVPTVIMVVDACVSDSLLYAPIVCVINVIFAMVLMAAPDFLGFVIASFTAFGLVLVRRVYMKPTFHAVVQTLKETATASKGLAKQAATMMRFYLGRKPKKPPVADGKSGDATKKEDDPPLPPKADNDDGGGATVEPIIDCCMEYTMTTLAMFFQPIVIALLMVFRAETSMSDNWSIRHQDMEYYFFYFTLLIPFRLLADVFILHVIELFRGWKLYDYFVYCRYRFIQREHRWKGMEHNLDECIEQGVRHLDQMCFSSQYYFMCAIQTWGMLSLILAIEIMVRNQYNMFGDPAAIYLIPFMLSVCVFTRNICLYISRKFAMYKLRHENTAWHNAPDDDDSGVPDWEELERIKGASHEAFLMNQRLTSETFRFKFLNYNRPWIVAQLPNILTPRTLRRARPYLITQFSKILSSLNPNVSDDDDDGAVLLYHYDSEVSNHLTCLRRRQAAFWACVTERAISRPHSPPLINAARKVECESCLSRRQLQVEMVIPIEVMGDKFERSFPSDEFDVAEWKKYFAQHQKFKTLCLSCLAKQKLEMRMPALGSTGDHADDDEAAATLGFGQVYLTAASRALMLKWYRLGQDRVFGKTGKRRAVANVSDDDDDVATRGAIWANRPVRLNAASTAVALKWMVSARLNLKAKVQGKKVTPLETSAKPKRKKPPTKETIKAQRTKRK</sequence>
<feature type="transmembrane region" description="Helical" evidence="3">
    <location>
        <begin position="7541"/>
        <end position="7562"/>
    </location>
</feature>
<dbReference type="PANTHER" id="PTHR46769">
    <property type="entry name" value="POLYCYSTIC KIDNEY AND HEPATIC DISEASE 1 (AUTOSOMAL RECESSIVE)-LIKE 1"/>
    <property type="match status" value="1"/>
</dbReference>